<reference evidence="1" key="1">
    <citation type="journal article" date="2021" name="Int. J. Syst. Evol. Microbiol.">
        <title>Bradyrhizobium septentrionale sp. nov. (sv. septentrionale) and Bradyrhizobium quebecense sp. nov. (sv. septentrionale) associated with legumes native to Canada possess rearranged symbiosis genes and numerous insertion sequences.</title>
        <authorList>
            <person name="Bromfield E.S.P."/>
            <person name="Cloutier S."/>
        </authorList>
    </citation>
    <scope>NUCLEOTIDE SEQUENCE</scope>
    <source>
        <strain evidence="1">5S5</strain>
    </source>
</reference>
<dbReference type="Proteomes" id="UP001432046">
    <property type="component" value="Chromosome"/>
</dbReference>
<sequence>MNGPVPAAHQLAVAALELEALIPAPLLLPGESLEAYHLLRQAVFADVAPRSALEWLRAIDIVELSWEIRRYRLLRHALLEDHRQQAIEASLRRIDFAGIAPEFAEHASSHLRQNALNWRSDRTAAQEIEARLAGYGFDQQALNLEVFVQAREIFLMFEGLLIAAQKRRTLLLKEIDHGRNGR</sequence>
<dbReference type="RefSeq" id="WP_338833469.1">
    <property type="nucleotide sequence ID" value="NZ_CP147711.1"/>
</dbReference>
<dbReference type="EMBL" id="CP147711">
    <property type="protein sequence ID" value="WXC77376.1"/>
    <property type="molecule type" value="Genomic_DNA"/>
</dbReference>
<gene>
    <name evidence="1" type="ORF">WDK88_28560</name>
</gene>
<keyword evidence="2" id="KW-1185">Reference proteome</keyword>
<evidence type="ECO:0000313" key="1">
    <source>
        <dbReference type="EMBL" id="WXC77376.1"/>
    </source>
</evidence>
<reference evidence="1" key="2">
    <citation type="submission" date="2024-03" db="EMBL/GenBank/DDBJ databases">
        <authorList>
            <person name="Bromfield E.S.P."/>
            <person name="Cloutier S."/>
        </authorList>
    </citation>
    <scope>NUCLEOTIDE SEQUENCE</scope>
    <source>
        <strain evidence="1">5S5</strain>
    </source>
</reference>
<evidence type="ECO:0000313" key="2">
    <source>
        <dbReference type="Proteomes" id="UP001432046"/>
    </source>
</evidence>
<name>A0ABZ2NT86_9BRAD</name>
<protein>
    <submittedName>
        <fullName evidence="1">Uncharacterized protein</fullName>
    </submittedName>
</protein>
<proteinExistence type="predicted"/>
<organism evidence="1 2">
    <name type="scientific">Bradyrhizobium septentrionale</name>
    <dbReference type="NCBI Taxonomy" id="1404411"/>
    <lineage>
        <taxon>Bacteria</taxon>
        <taxon>Pseudomonadati</taxon>
        <taxon>Pseudomonadota</taxon>
        <taxon>Alphaproteobacteria</taxon>
        <taxon>Hyphomicrobiales</taxon>
        <taxon>Nitrobacteraceae</taxon>
        <taxon>Bradyrhizobium</taxon>
    </lineage>
</organism>
<accession>A0ABZ2NT86</accession>